<dbReference type="Pfam" id="PF24175">
    <property type="entry name" value="SU10_adaptor"/>
    <property type="match status" value="1"/>
</dbReference>
<dbReference type="EMBL" id="CP045798">
    <property type="protein sequence ID" value="QNB45840.1"/>
    <property type="molecule type" value="Genomic_DNA"/>
</dbReference>
<dbReference type="KEGG" id="tfr:BR63_05635"/>
<dbReference type="RefSeq" id="WP_034424695.1">
    <property type="nucleotide sequence ID" value="NZ_CP045798.1"/>
</dbReference>
<evidence type="ECO:0000313" key="1">
    <source>
        <dbReference type="EMBL" id="QNB45840.1"/>
    </source>
</evidence>
<name>A0A7G6E186_THEFR</name>
<protein>
    <submittedName>
        <fullName evidence="1">Uncharacterized protein</fullName>
    </submittedName>
</protein>
<keyword evidence="2" id="KW-1185">Reference proteome</keyword>
<reference evidence="1 2" key="1">
    <citation type="journal article" date="2019" name="Front. Microbiol.">
        <title>Thermoanaerosceptrum fracticalcis gen. nov. sp. nov., a Novel Fumarate-Fermenting Microorganism From a Deep Fractured Carbonate Aquifer of the US Great Basin.</title>
        <authorList>
            <person name="Hamilton-Brehm S.D."/>
            <person name="Stewart L.E."/>
            <person name="Zavarin M."/>
            <person name="Caldwell M."/>
            <person name="Lawson P.A."/>
            <person name="Onstott T.C."/>
            <person name="Grzymski J."/>
            <person name="Neveux I."/>
            <person name="Lollar B.S."/>
            <person name="Russell C.E."/>
            <person name="Moser D.P."/>
        </authorList>
    </citation>
    <scope>NUCLEOTIDE SEQUENCE [LARGE SCALE GENOMIC DNA]</scope>
    <source>
        <strain evidence="1 2">DRI-13</strain>
    </source>
</reference>
<gene>
    <name evidence="1" type="ORF">BR63_05635</name>
</gene>
<dbReference type="Proteomes" id="UP000515847">
    <property type="component" value="Chromosome"/>
</dbReference>
<dbReference type="OrthoDB" id="5343309at2"/>
<organism evidence="1 2">
    <name type="scientific">Thermanaerosceptrum fracticalcis</name>
    <dbReference type="NCBI Taxonomy" id="1712410"/>
    <lineage>
        <taxon>Bacteria</taxon>
        <taxon>Bacillati</taxon>
        <taxon>Bacillota</taxon>
        <taxon>Clostridia</taxon>
        <taxon>Eubacteriales</taxon>
        <taxon>Peptococcaceae</taxon>
        <taxon>Thermanaerosceptrum</taxon>
    </lineage>
</organism>
<sequence length="210" mass="23878">MNRGELRSRIRTELLEPTPARWTDNQLNDYLNFIQEDLADVSQTRLTASVNVTDGVAFFPSTIRIPESFWWIDGSRRTKITPAPFEVIPDTTTMGTPYYYLKDGSTITVFPKATGTILVRGIKQPTPMTDDAHSPEWVDYLVYEALIAGTVWQAYLSDGDPQTQAWEKKYLAKKADFAALELKRNPQRVFIQSDEESYPIDSVGYLLSRG</sequence>
<evidence type="ECO:0000313" key="2">
    <source>
        <dbReference type="Proteomes" id="UP000515847"/>
    </source>
</evidence>
<dbReference type="AlphaFoldDB" id="A0A7G6E186"/>
<accession>A0A7G6E186</accession>
<dbReference type="InterPro" id="IPR056209">
    <property type="entry name" value="SU10_adaptor"/>
</dbReference>
<proteinExistence type="predicted"/>